<comment type="caution">
    <text evidence="14">The sequence shown here is derived from an EMBL/GenBank/DDBJ whole genome shotgun (WGS) entry which is preliminary data.</text>
</comment>
<comment type="subcellular location">
    <subcellularLocation>
        <location evidence="1">Nucleus</location>
    </subcellularLocation>
</comment>
<evidence type="ECO:0000256" key="6">
    <source>
        <dbReference type="ARBA" id="ARBA00022833"/>
    </source>
</evidence>
<evidence type="ECO:0000256" key="12">
    <source>
        <dbReference type="PROSITE-ProRule" id="PRU00203"/>
    </source>
</evidence>
<evidence type="ECO:0000256" key="4">
    <source>
        <dbReference type="ARBA" id="ARBA00022723"/>
    </source>
</evidence>
<accession>A0AAV5T6W8</accession>
<dbReference type="Gene3D" id="1.20.1020.10">
    <property type="entry name" value="TAZ domain"/>
    <property type="match status" value="1"/>
</dbReference>
<keyword evidence="10" id="KW-0539">Nucleus</keyword>
<dbReference type="Pfam" id="PF02135">
    <property type="entry name" value="zf-TAZ"/>
    <property type="match status" value="1"/>
</dbReference>
<dbReference type="GO" id="GO:0031490">
    <property type="term" value="F:chromatin DNA binding"/>
    <property type="evidence" value="ECO:0007669"/>
    <property type="project" value="TreeGrafter"/>
</dbReference>
<dbReference type="AlphaFoldDB" id="A0AAV5T6W8"/>
<name>A0AAV5T6W8_9BILA</name>
<keyword evidence="4 12" id="KW-0479">Metal-binding</keyword>
<dbReference type="GO" id="GO:0000123">
    <property type="term" value="C:histone acetyltransferase complex"/>
    <property type="evidence" value="ECO:0007669"/>
    <property type="project" value="TreeGrafter"/>
</dbReference>
<evidence type="ECO:0000256" key="5">
    <source>
        <dbReference type="ARBA" id="ARBA00022771"/>
    </source>
</evidence>
<dbReference type="PANTHER" id="PTHR13808">
    <property type="entry name" value="CBP/P300-RELATED"/>
    <property type="match status" value="1"/>
</dbReference>
<feature type="non-terminal residue" evidence="14">
    <location>
        <position position="1"/>
    </location>
</feature>
<keyword evidence="3" id="KW-0808">Transferase</keyword>
<evidence type="ECO:0000256" key="2">
    <source>
        <dbReference type="ARBA" id="ARBA00013184"/>
    </source>
</evidence>
<evidence type="ECO:0000313" key="15">
    <source>
        <dbReference type="Proteomes" id="UP001432027"/>
    </source>
</evidence>
<dbReference type="InterPro" id="IPR000197">
    <property type="entry name" value="Znf_TAZ"/>
</dbReference>
<dbReference type="EC" id="2.3.1.48" evidence="2"/>
<dbReference type="GO" id="GO:0003713">
    <property type="term" value="F:transcription coactivator activity"/>
    <property type="evidence" value="ECO:0007669"/>
    <property type="project" value="TreeGrafter"/>
</dbReference>
<evidence type="ECO:0000256" key="10">
    <source>
        <dbReference type="ARBA" id="ARBA00023242"/>
    </source>
</evidence>
<evidence type="ECO:0000256" key="3">
    <source>
        <dbReference type="ARBA" id="ARBA00022679"/>
    </source>
</evidence>
<protein>
    <recommendedName>
        <fullName evidence="2">histone acetyltransferase</fullName>
        <ecNumber evidence="2">2.3.1.48</ecNumber>
    </recommendedName>
</protein>
<dbReference type="InterPro" id="IPR035898">
    <property type="entry name" value="TAZ_dom_sf"/>
</dbReference>
<dbReference type="PROSITE" id="PS50134">
    <property type="entry name" value="ZF_TAZ"/>
    <property type="match status" value="1"/>
</dbReference>
<dbReference type="SUPFAM" id="SSF57933">
    <property type="entry name" value="TAZ domain"/>
    <property type="match status" value="1"/>
</dbReference>
<keyword evidence="15" id="KW-1185">Reference proteome</keyword>
<keyword evidence="8" id="KW-0805">Transcription regulation</keyword>
<dbReference type="GO" id="GO:0005667">
    <property type="term" value="C:transcription regulator complex"/>
    <property type="evidence" value="ECO:0007669"/>
    <property type="project" value="TreeGrafter"/>
</dbReference>
<evidence type="ECO:0000256" key="8">
    <source>
        <dbReference type="ARBA" id="ARBA00023015"/>
    </source>
</evidence>
<proteinExistence type="predicted"/>
<gene>
    <name evidence="14" type="ORF">PENTCL1PPCAC_10225</name>
</gene>
<dbReference type="EMBL" id="BTSX01000003">
    <property type="protein sequence ID" value="GMS88050.1"/>
    <property type="molecule type" value="Genomic_DNA"/>
</dbReference>
<dbReference type="GO" id="GO:0045944">
    <property type="term" value="P:positive regulation of transcription by RNA polymerase II"/>
    <property type="evidence" value="ECO:0007669"/>
    <property type="project" value="TreeGrafter"/>
</dbReference>
<evidence type="ECO:0000256" key="1">
    <source>
        <dbReference type="ARBA" id="ARBA00004123"/>
    </source>
</evidence>
<reference evidence="14" key="1">
    <citation type="submission" date="2023-10" db="EMBL/GenBank/DDBJ databases">
        <title>Genome assembly of Pristionchus species.</title>
        <authorList>
            <person name="Yoshida K."/>
            <person name="Sommer R.J."/>
        </authorList>
    </citation>
    <scope>NUCLEOTIDE SEQUENCE</scope>
    <source>
        <strain evidence="14">RS0144</strain>
    </source>
</reference>
<organism evidence="14 15">
    <name type="scientific">Pristionchus entomophagus</name>
    <dbReference type="NCBI Taxonomy" id="358040"/>
    <lineage>
        <taxon>Eukaryota</taxon>
        <taxon>Metazoa</taxon>
        <taxon>Ecdysozoa</taxon>
        <taxon>Nematoda</taxon>
        <taxon>Chromadorea</taxon>
        <taxon>Rhabditida</taxon>
        <taxon>Rhabditina</taxon>
        <taxon>Diplogasteromorpha</taxon>
        <taxon>Diplogasteroidea</taxon>
        <taxon>Neodiplogasteridae</taxon>
        <taxon>Pristionchus</taxon>
    </lineage>
</organism>
<dbReference type="InterPro" id="IPR013178">
    <property type="entry name" value="Histone_AcTrfase_Rtt109/CBP"/>
</dbReference>
<sequence length="181" mass="20054">HERFSREPLCIRKKAAVMLALETYDSLTAAATDPEKRKKIQQQMGIMLHAYQCPPLHCATPFCATVKELMPHMMVCNAGRDCMFAHCSSCRQMIHHWNNCRLSHCRVCTPLKNATNKDAFAATPIRAIVQQPAQPQPSNSTAVLAASTSDNEKVLAALDKLASNQERTNELLARILARLGG</sequence>
<comment type="catalytic activity">
    <reaction evidence="11">
        <text>L-lysyl-[protein] + acetyl-CoA = N(6)-acetyl-L-lysyl-[protein] + CoA + H(+)</text>
        <dbReference type="Rhea" id="RHEA:45948"/>
        <dbReference type="Rhea" id="RHEA-COMP:9752"/>
        <dbReference type="Rhea" id="RHEA-COMP:10731"/>
        <dbReference type="ChEBI" id="CHEBI:15378"/>
        <dbReference type="ChEBI" id="CHEBI:29969"/>
        <dbReference type="ChEBI" id="CHEBI:57287"/>
        <dbReference type="ChEBI" id="CHEBI:57288"/>
        <dbReference type="ChEBI" id="CHEBI:61930"/>
        <dbReference type="EC" id="2.3.1.48"/>
    </reaction>
</comment>
<dbReference type="SMART" id="SM00551">
    <property type="entry name" value="ZnF_TAZ"/>
    <property type="match status" value="1"/>
</dbReference>
<dbReference type="PANTHER" id="PTHR13808:SF1">
    <property type="entry name" value="HISTONE ACETYLTRANSFERASE"/>
    <property type="match status" value="1"/>
</dbReference>
<dbReference type="Proteomes" id="UP001432027">
    <property type="component" value="Unassembled WGS sequence"/>
</dbReference>
<evidence type="ECO:0000313" key="14">
    <source>
        <dbReference type="EMBL" id="GMS88050.1"/>
    </source>
</evidence>
<dbReference type="GO" id="GO:0005634">
    <property type="term" value="C:nucleus"/>
    <property type="evidence" value="ECO:0007669"/>
    <property type="project" value="UniProtKB-SubCell"/>
</dbReference>
<evidence type="ECO:0000259" key="13">
    <source>
        <dbReference type="PROSITE" id="PS50134"/>
    </source>
</evidence>
<evidence type="ECO:0000256" key="9">
    <source>
        <dbReference type="ARBA" id="ARBA00023163"/>
    </source>
</evidence>
<feature type="zinc finger region" description="TAZ-type" evidence="12">
    <location>
        <begin position="33"/>
        <end position="111"/>
    </location>
</feature>
<keyword evidence="9" id="KW-0804">Transcription</keyword>
<evidence type="ECO:0000256" key="7">
    <source>
        <dbReference type="ARBA" id="ARBA00022853"/>
    </source>
</evidence>
<keyword evidence="7" id="KW-0156">Chromatin regulator</keyword>
<keyword evidence="5 12" id="KW-0863">Zinc-finger</keyword>
<evidence type="ECO:0000256" key="11">
    <source>
        <dbReference type="ARBA" id="ARBA00048017"/>
    </source>
</evidence>
<dbReference type="GO" id="GO:0004402">
    <property type="term" value="F:histone acetyltransferase activity"/>
    <property type="evidence" value="ECO:0007669"/>
    <property type="project" value="InterPro"/>
</dbReference>
<feature type="domain" description="TAZ-type" evidence="13">
    <location>
        <begin position="33"/>
        <end position="111"/>
    </location>
</feature>
<keyword evidence="6 12" id="KW-0862">Zinc</keyword>
<dbReference type="GO" id="GO:0008270">
    <property type="term" value="F:zinc ion binding"/>
    <property type="evidence" value="ECO:0007669"/>
    <property type="project" value="UniProtKB-KW"/>
</dbReference>